<accession>A0ABN7AC16</accession>
<feature type="compositionally biased region" description="Basic and acidic residues" evidence="1">
    <location>
        <begin position="155"/>
        <end position="172"/>
    </location>
</feature>
<dbReference type="Proteomes" id="UP001307889">
    <property type="component" value="Chromosome 2"/>
</dbReference>
<dbReference type="EMBL" id="AP028910">
    <property type="protein sequence ID" value="BES89846.1"/>
    <property type="molecule type" value="Genomic_DNA"/>
</dbReference>
<feature type="region of interest" description="Disordered" evidence="1">
    <location>
        <begin position="107"/>
        <end position="201"/>
    </location>
</feature>
<evidence type="ECO:0000313" key="2">
    <source>
        <dbReference type="EMBL" id="BES89846.1"/>
    </source>
</evidence>
<reference evidence="2 3" key="1">
    <citation type="submission" date="2023-09" db="EMBL/GenBank/DDBJ databases">
        <title>Nesidiocoris tenuis whole genome shotgun sequence.</title>
        <authorList>
            <person name="Shibata T."/>
            <person name="Shimoda M."/>
            <person name="Kobayashi T."/>
            <person name="Uehara T."/>
        </authorList>
    </citation>
    <scope>NUCLEOTIDE SEQUENCE [LARGE SCALE GENOMIC DNA]</scope>
    <source>
        <strain evidence="2 3">Japan</strain>
    </source>
</reference>
<keyword evidence="3" id="KW-1185">Reference proteome</keyword>
<feature type="region of interest" description="Disordered" evidence="1">
    <location>
        <begin position="214"/>
        <end position="275"/>
    </location>
</feature>
<evidence type="ECO:0000313" key="3">
    <source>
        <dbReference type="Proteomes" id="UP001307889"/>
    </source>
</evidence>
<protein>
    <submittedName>
        <fullName evidence="2">Uncharacterized protein</fullName>
    </submittedName>
</protein>
<name>A0ABN7AC16_9HEMI</name>
<gene>
    <name evidence="2" type="ORF">NTJ_02653</name>
</gene>
<proteinExistence type="predicted"/>
<feature type="compositionally biased region" description="Basic and acidic residues" evidence="1">
    <location>
        <begin position="190"/>
        <end position="199"/>
    </location>
</feature>
<evidence type="ECO:0000256" key="1">
    <source>
        <dbReference type="SAM" id="MobiDB-lite"/>
    </source>
</evidence>
<sequence length="421" mass="47947">MILLHLEVPGGAAAAPPQHFFLLTVVQFQLIRLLIWRVRFPVASCVRHEYASMTAVGLLVFTIASIAKALPLCPCPEEKWQPPFKPSQMVYSEFPEDRGRSMNLFSRRKDAPSRQRISHPQKPPHIPKDGIGFGNRLTVDYDDPPSRGHSSGTDYVDHPSDQYTDKDYDQRLRGNQNYLDYDDGASSSHEGAEKQKDYSLENSAEYVDQYNNRFNDDYKDKKSKEDDNVEPNFTLEDFELDPEVMNPPPPLSTRPLKKAKGTGPSEDGAGGKHDEVHEPTIAERPERPQINHQGYQPHEPVQHHQIEATSPPLIGSSMQQVFQNPPLIQMTPSQPGWGRWKNVLAQTETSNLQVMKPPPLGQAQTWGRIINNKFLSSPYDTGNREVQYPKRILVPQLPHNQVEHHPLQQYHYSKNRGLRGY</sequence>
<feature type="compositionally biased region" description="Basic and acidic residues" evidence="1">
    <location>
        <begin position="214"/>
        <end position="226"/>
    </location>
</feature>
<organism evidence="2 3">
    <name type="scientific">Nesidiocoris tenuis</name>
    <dbReference type="NCBI Taxonomy" id="355587"/>
    <lineage>
        <taxon>Eukaryota</taxon>
        <taxon>Metazoa</taxon>
        <taxon>Ecdysozoa</taxon>
        <taxon>Arthropoda</taxon>
        <taxon>Hexapoda</taxon>
        <taxon>Insecta</taxon>
        <taxon>Pterygota</taxon>
        <taxon>Neoptera</taxon>
        <taxon>Paraneoptera</taxon>
        <taxon>Hemiptera</taxon>
        <taxon>Heteroptera</taxon>
        <taxon>Panheteroptera</taxon>
        <taxon>Cimicomorpha</taxon>
        <taxon>Miridae</taxon>
        <taxon>Dicyphina</taxon>
        <taxon>Nesidiocoris</taxon>
    </lineage>
</organism>